<dbReference type="RefSeq" id="WP_142085787.1">
    <property type="nucleotide sequence ID" value="NZ_VFPT01000005.1"/>
</dbReference>
<protein>
    <submittedName>
        <fullName evidence="1">Uncharacterized protein</fullName>
    </submittedName>
</protein>
<keyword evidence="3" id="KW-1185">Reference proteome</keyword>
<evidence type="ECO:0000313" key="1">
    <source>
        <dbReference type="EMBL" id="TQM89545.1"/>
    </source>
</evidence>
<gene>
    <name evidence="2" type="ORF">BD293_4427</name>
    <name evidence="1" type="ORF">BD293_4567</name>
</gene>
<organism evidence="1 3">
    <name type="scientific">Roseinatronobacter monicus</name>
    <dbReference type="NCBI Taxonomy" id="393481"/>
    <lineage>
        <taxon>Bacteria</taxon>
        <taxon>Pseudomonadati</taxon>
        <taxon>Pseudomonadota</taxon>
        <taxon>Alphaproteobacteria</taxon>
        <taxon>Rhodobacterales</taxon>
        <taxon>Paracoccaceae</taxon>
        <taxon>Roseinatronobacter</taxon>
    </lineage>
</organism>
<comment type="caution">
    <text evidence="1">The sequence shown here is derived from an EMBL/GenBank/DDBJ whole genome shotgun (WGS) entry which is preliminary data.</text>
</comment>
<reference evidence="1 3" key="1">
    <citation type="submission" date="2019-06" db="EMBL/GenBank/DDBJ databases">
        <title>Genomic Encyclopedia of Archaeal and Bacterial Type Strains, Phase II (KMG-II): from individual species to whole genera.</title>
        <authorList>
            <person name="Goeker M."/>
        </authorList>
    </citation>
    <scope>NUCLEOTIDE SEQUENCE [LARGE SCALE GENOMIC DNA]</scope>
    <source>
        <strain evidence="1 3">DSM 18423</strain>
    </source>
</reference>
<dbReference type="EMBL" id="VFPT01000006">
    <property type="protein sequence ID" value="TQM89545.1"/>
    <property type="molecule type" value="Genomic_DNA"/>
</dbReference>
<dbReference type="EMBL" id="VFPT01000005">
    <property type="protein sequence ID" value="TQM89746.1"/>
    <property type="molecule type" value="Genomic_DNA"/>
</dbReference>
<accession>A0A543K3A7</accession>
<evidence type="ECO:0000313" key="3">
    <source>
        <dbReference type="Proteomes" id="UP000320582"/>
    </source>
</evidence>
<dbReference type="Proteomes" id="UP000320582">
    <property type="component" value="Unassembled WGS sequence"/>
</dbReference>
<proteinExistence type="predicted"/>
<sequence>MTVKPWQSWHHFDSAEDAIEYRREHGTGGWIFEISDNGEAVLFPWQSTPKDIFNSVFVHGRIGRFIGTDERKTWSYDMAEKLGL</sequence>
<name>A0A543K3A7_9RHOB</name>
<dbReference type="AlphaFoldDB" id="A0A543K3A7"/>
<dbReference type="OrthoDB" id="7874020at2"/>
<evidence type="ECO:0000313" key="2">
    <source>
        <dbReference type="EMBL" id="TQM89746.1"/>
    </source>
</evidence>